<dbReference type="RefSeq" id="WP_095334446.1">
    <property type="nucleotide sequence ID" value="NZ_NQNY01000001.1"/>
</dbReference>
<dbReference type="AlphaFoldDB" id="A0A269TK81"/>
<comment type="caution">
    <text evidence="2">The sequence shown here is derived from an EMBL/GenBank/DDBJ whole genome shotgun (WGS) entry which is preliminary data.</text>
</comment>
<feature type="coiled-coil region" evidence="1">
    <location>
        <begin position="35"/>
        <end position="62"/>
    </location>
</feature>
<gene>
    <name evidence="2" type="ORF">CJJ23_00395</name>
</gene>
<keyword evidence="1" id="KW-0175">Coiled coil</keyword>
<name>A0A269TK81_9BACT</name>
<evidence type="ECO:0000313" key="2">
    <source>
        <dbReference type="EMBL" id="PAK21791.1"/>
    </source>
</evidence>
<dbReference type="OrthoDB" id="399888at2"/>
<sequence length="443" mass="52834">MENIHNLHNPLYKIEEKDGFWEVNFNTPRPLYESVMAIIKKQKQEEEKYKELDEEREFIDRIVGSVWEGILKRAREKKIAIVRNDLMKFELKNDGYFFTLNIYYLQGPNLERIRNYPNKFNFKFIQDLKVDKNLKIRNTLLVGQDLKPFETGETTKVDKIGRVLEIKLTFSSKTKKELENVQTIDTFVVGLGVINNDEFKKLKGKKVGDKIEFSARKILYGWDQSDNFLNHDVIVTVEITKIKNILWRSSIEQLWDEKEIKDQYKTIENLERFIEDLSKFELKIFDNFHWSYNFVEWLVKSPVFSLSDVAKKQMEIKYEEVFKKANENGEVRNKLKPELKEIKDLDQFIKKATEVEVNPFKISALVDDAITVDEEHKKLSDFIQHNLVIYFKYHREIFAKQDLAITTLMNYLTIIKVAKVQNINQTYEFIKEEINNFKLKDIY</sequence>
<organism evidence="2 3">
    <name type="scientific">Mycoplasmopsis agassizii</name>
    <dbReference type="NCBI Taxonomy" id="33922"/>
    <lineage>
        <taxon>Bacteria</taxon>
        <taxon>Bacillati</taxon>
        <taxon>Mycoplasmatota</taxon>
        <taxon>Mycoplasmoidales</taxon>
        <taxon>Metamycoplasmataceae</taxon>
        <taxon>Mycoplasmopsis</taxon>
    </lineage>
</organism>
<proteinExistence type="predicted"/>
<accession>A0A269TK81</accession>
<dbReference type="EMBL" id="NQNY01000001">
    <property type="protein sequence ID" value="PAK21791.1"/>
    <property type="molecule type" value="Genomic_DNA"/>
</dbReference>
<reference evidence="3" key="1">
    <citation type="submission" date="2017-08" db="EMBL/GenBank/DDBJ databases">
        <authorList>
            <person name="Alvarez-Ponce D."/>
            <person name="Weitzman C.L."/>
            <person name="Tillett R.L."/>
            <person name="Sandmeier F.C."/>
            <person name="Tracy C.R."/>
        </authorList>
    </citation>
    <scope>NUCLEOTIDE SEQUENCE [LARGE SCALE GENOMIC DNA]</scope>
    <source>
        <strain evidence="3">723</strain>
    </source>
</reference>
<protein>
    <recommendedName>
        <fullName evidence="4">Trigger factor</fullName>
    </recommendedName>
</protein>
<evidence type="ECO:0008006" key="4">
    <source>
        <dbReference type="Google" id="ProtNLM"/>
    </source>
</evidence>
<dbReference type="Proteomes" id="UP000216943">
    <property type="component" value="Unassembled WGS sequence"/>
</dbReference>
<evidence type="ECO:0000256" key="1">
    <source>
        <dbReference type="SAM" id="Coils"/>
    </source>
</evidence>
<evidence type="ECO:0000313" key="3">
    <source>
        <dbReference type="Proteomes" id="UP000216943"/>
    </source>
</evidence>